<name>A0A2M6XCX3_9BACT</name>
<dbReference type="InterPro" id="IPR007460">
    <property type="entry name" value="BrnT_toxin"/>
</dbReference>
<protein>
    <recommendedName>
        <fullName evidence="3">BrnT family toxin</fullName>
    </recommendedName>
</protein>
<dbReference type="AlphaFoldDB" id="A0A2M6XCX3"/>
<evidence type="ECO:0000313" key="2">
    <source>
        <dbReference type="Proteomes" id="UP000228996"/>
    </source>
</evidence>
<evidence type="ECO:0000313" key="1">
    <source>
        <dbReference type="EMBL" id="PIU03531.1"/>
    </source>
</evidence>
<gene>
    <name evidence="1" type="ORF">COT44_02800</name>
</gene>
<dbReference type="Pfam" id="PF04365">
    <property type="entry name" value="BrnT_toxin"/>
    <property type="match status" value="1"/>
</dbReference>
<accession>A0A2M6XCX3</accession>
<dbReference type="InterPro" id="IPR038573">
    <property type="entry name" value="BrnT_sf"/>
</dbReference>
<dbReference type="EMBL" id="PEYO01000016">
    <property type="protein sequence ID" value="PIU03531.1"/>
    <property type="molecule type" value="Genomic_DNA"/>
</dbReference>
<evidence type="ECO:0008006" key="3">
    <source>
        <dbReference type="Google" id="ProtNLM"/>
    </source>
</evidence>
<dbReference type="Proteomes" id="UP000228996">
    <property type="component" value="Unassembled WGS sequence"/>
</dbReference>
<proteinExistence type="predicted"/>
<reference evidence="2" key="1">
    <citation type="submission" date="2017-09" db="EMBL/GenBank/DDBJ databases">
        <title>Depth-based differentiation of microbial function through sediment-hosted aquifers and enrichment of novel symbionts in the deep terrestrial subsurface.</title>
        <authorList>
            <person name="Probst A.J."/>
            <person name="Ladd B."/>
            <person name="Jarett J.K."/>
            <person name="Geller-Mcgrath D.E."/>
            <person name="Sieber C.M.K."/>
            <person name="Emerson J.B."/>
            <person name="Anantharaman K."/>
            <person name="Thomas B.C."/>
            <person name="Malmstrom R."/>
            <person name="Stieglmeier M."/>
            <person name="Klingl A."/>
            <person name="Woyke T."/>
            <person name="Ryan C.M."/>
            <person name="Banfield J.F."/>
        </authorList>
    </citation>
    <scope>NUCLEOTIDE SEQUENCE [LARGE SCALE GENOMIC DNA]</scope>
</reference>
<comment type="caution">
    <text evidence="1">The sequence shown here is derived from an EMBL/GenBank/DDBJ whole genome shotgun (WGS) entry which is preliminary data.</text>
</comment>
<sequence>MKQIDLIYKEPAEFIWDKGNQDKNFLKHKVSCDEAEEIFFDENKVISQDKFHSEREDRFIIIGKTREERLLYIVFTIRNDKIRIISARDINKKERKLYNES</sequence>
<dbReference type="Gene3D" id="3.10.450.530">
    <property type="entry name" value="Ribonuclease toxin, BrnT, of type II toxin-antitoxin system"/>
    <property type="match status" value="1"/>
</dbReference>
<organism evidence="1 2">
    <name type="scientific">Candidatus Shapirobacteria bacterium CG08_land_8_20_14_0_20_39_18</name>
    <dbReference type="NCBI Taxonomy" id="1974883"/>
    <lineage>
        <taxon>Bacteria</taxon>
        <taxon>Candidatus Shapironibacteriota</taxon>
    </lineage>
</organism>